<dbReference type="WBParaSite" id="Gr19_v10_g4861.t1">
    <property type="protein sequence ID" value="Gr19_v10_g4861.t1"/>
    <property type="gene ID" value="Gr19_v10_g4861"/>
</dbReference>
<keyword evidence="6" id="KW-1185">Reference proteome</keyword>
<comment type="similarity">
    <text evidence="2">Belongs to the nematode transthyretin-like family.</text>
</comment>
<proteinExistence type="inferred from homology"/>
<dbReference type="InterPro" id="IPR038479">
    <property type="entry name" value="Transthyretin-like_sf"/>
</dbReference>
<evidence type="ECO:0000256" key="4">
    <source>
        <dbReference type="ARBA" id="ARBA00022729"/>
    </source>
</evidence>
<reference evidence="7" key="1">
    <citation type="submission" date="2022-11" db="UniProtKB">
        <authorList>
            <consortium name="WormBaseParasite"/>
        </authorList>
    </citation>
    <scope>IDENTIFICATION</scope>
</reference>
<keyword evidence="3" id="KW-0964">Secreted</keyword>
<dbReference type="PANTHER" id="PTHR21700">
    <property type="entry name" value="TRANSTHYRETIN-LIKE FAMILY PROTEIN-RELATED"/>
    <property type="match status" value="1"/>
</dbReference>
<dbReference type="AlphaFoldDB" id="A0A914HVG0"/>
<evidence type="ECO:0000256" key="3">
    <source>
        <dbReference type="ARBA" id="ARBA00022525"/>
    </source>
</evidence>
<keyword evidence="4 5" id="KW-0732">Signal</keyword>
<evidence type="ECO:0000313" key="6">
    <source>
        <dbReference type="Proteomes" id="UP000887572"/>
    </source>
</evidence>
<sequence>MSGHLSISVTFCFLGCAMFAVFGYDDDLFEVGTPQSVAVKGVLTCNGKPIVGTKLKLYDVDTFDPDDLMAEGFTDEKGHFLLKGYETEISDIDPKLNIYHDCNDEHIPCLLKFSIEIPDNYITEGKQPEKIFDVGKLNLEGKFSGQIFTAPSAINSIFALRDPFFTFAIPINSNSLPIENNRRKETNQ</sequence>
<comment type="subcellular location">
    <subcellularLocation>
        <location evidence="1">Secreted</location>
    </subcellularLocation>
</comment>
<dbReference type="GO" id="GO:0005576">
    <property type="term" value="C:extracellular region"/>
    <property type="evidence" value="ECO:0007669"/>
    <property type="project" value="UniProtKB-SubCell"/>
</dbReference>
<dbReference type="Pfam" id="PF01060">
    <property type="entry name" value="TTR-52"/>
    <property type="match status" value="1"/>
</dbReference>
<dbReference type="Proteomes" id="UP000887572">
    <property type="component" value="Unplaced"/>
</dbReference>
<feature type="signal peptide" evidence="5">
    <location>
        <begin position="1"/>
        <end position="23"/>
    </location>
</feature>
<dbReference type="Gene3D" id="2.60.40.3330">
    <property type="match status" value="1"/>
</dbReference>
<name>A0A914HVG0_GLORO</name>
<evidence type="ECO:0000256" key="2">
    <source>
        <dbReference type="ARBA" id="ARBA00010112"/>
    </source>
</evidence>
<evidence type="ECO:0000313" key="7">
    <source>
        <dbReference type="WBParaSite" id="Gr19_v10_g4861.t1"/>
    </source>
</evidence>
<feature type="chain" id="PRO_5036825981" evidence="5">
    <location>
        <begin position="24"/>
        <end position="188"/>
    </location>
</feature>
<accession>A0A914HVG0</accession>
<dbReference type="InterPro" id="IPR001534">
    <property type="entry name" value="Transthyretin-like"/>
</dbReference>
<dbReference type="GO" id="GO:0009986">
    <property type="term" value="C:cell surface"/>
    <property type="evidence" value="ECO:0007669"/>
    <property type="project" value="InterPro"/>
</dbReference>
<evidence type="ECO:0000256" key="5">
    <source>
        <dbReference type="SAM" id="SignalP"/>
    </source>
</evidence>
<evidence type="ECO:0000256" key="1">
    <source>
        <dbReference type="ARBA" id="ARBA00004613"/>
    </source>
</evidence>
<organism evidence="6 7">
    <name type="scientific">Globodera rostochiensis</name>
    <name type="common">Golden nematode worm</name>
    <name type="synonym">Heterodera rostochiensis</name>
    <dbReference type="NCBI Taxonomy" id="31243"/>
    <lineage>
        <taxon>Eukaryota</taxon>
        <taxon>Metazoa</taxon>
        <taxon>Ecdysozoa</taxon>
        <taxon>Nematoda</taxon>
        <taxon>Chromadorea</taxon>
        <taxon>Rhabditida</taxon>
        <taxon>Tylenchina</taxon>
        <taxon>Tylenchomorpha</taxon>
        <taxon>Tylenchoidea</taxon>
        <taxon>Heteroderidae</taxon>
        <taxon>Heteroderinae</taxon>
        <taxon>Globodera</taxon>
    </lineage>
</organism>
<protein>
    <submittedName>
        <fullName evidence="7">Uncharacterized protein</fullName>
    </submittedName>
</protein>